<dbReference type="Proteomes" id="UP000825009">
    <property type="component" value="Chromosome"/>
</dbReference>
<comment type="similarity">
    <text evidence="2">Belongs to the binding-protein-dependent transport system permease family. CysTW subfamily.</text>
</comment>
<dbReference type="PANTHER" id="PTHR43848:SF2">
    <property type="entry name" value="PUTRESCINE TRANSPORT SYSTEM PERMEASE PROTEIN POTI"/>
    <property type="match status" value="1"/>
</dbReference>
<dbReference type="PROSITE" id="PS50928">
    <property type="entry name" value="ABC_TM1"/>
    <property type="match status" value="1"/>
</dbReference>
<dbReference type="PANTHER" id="PTHR43848">
    <property type="entry name" value="PUTRESCINE TRANSPORT SYSTEM PERMEASE PROTEIN POTI"/>
    <property type="match status" value="1"/>
</dbReference>
<comment type="subcellular location">
    <subcellularLocation>
        <location evidence="1 8">Cell membrane</location>
        <topology evidence="1 8">Multi-pass membrane protein</topology>
    </subcellularLocation>
</comment>
<evidence type="ECO:0000313" key="10">
    <source>
        <dbReference type="EMBL" id="QXT38443.1"/>
    </source>
</evidence>
<name>A0A8F6TU03_9RHOB</name>
<feature type="transmembrane region" description="Helical" evidence="8">
    <location>
        <begin position="94"/>
        <end position="122"/>
    </location>
</feature>
<keyword evidence="11" id="KW-1185">Reference proteome</keyword>
<dbReference type="CDD" id="cd06261">
    <property type="entry name" value="TM_PBP2"/>
    <property type="match status" value="1"/>
</dbReference>
<feature type="transmembrane region" description="Helical" evidence="8">
    <location>
        <begin position="128"/>
        <end position="154"/>
    </location>
</feature>
<evidence type="ECO:0000259" key="9">
    <source>
        <dbReference type="PROSITE" id="PS50928"/>
    </source>
</evidence>
<dbReference type="RefSeq" id="WP_219000639.1">
    <property type="nucleotide sequence ID" value="NZ_CP079194.1"/>
</dbReference>
<keyword evidence="3 8" id="KW-0813">Transport</keyword>
<protein>
    <submittedName>
        <fullName evidence="10">ABC transporter permease</fullName>
    </submittedName>
</protein>
<evidence type="ECO:0000256" key="6">
    <source>
        <dbReference type="ARBA" id="ARBA00022989"/>
    </source>
</evidence>
<reference evidence="10 11" key="1">
    <citation type="submission" date="2021-07" db="EMBL/GenBank/DDBJ databases">
        <title>A novel Jannaschia species isolated from marine dinoflagellate Ceratoperidinium margalefii.</title>
        <authorList>
            <person name="Jiang Y."/>
            <person name="Li Z."/>
        </authorList>
    </citation>
    <scope>NUCLEOTIDE SEQUENCE [LARGE SCALE GENOMIC DNA]</scope>
    <source>
        <strain evidence="10 11">J12C1-MA-4</strain>
    </source>
</reference>
<keyword evidence="7 8" id="KW-0472">Membrane</keyword>
<sequence>MRLSALGVFAVLYLIFLYAPILLLPIFAFNDGTVIAFPLQGFTWGWFAELRTIPALHEATLNSLIIAVSVAVLSTCLGLFAARAATRYDFPLKAGIMGFIMLPLVLPEVIVAISLLVVLMQLGLDTSIYTIIGGHTLLCMPFAIAILQGSFAGLDQSLEEAAIDLGETRAGAFRLIILPLVTPGIIASMLICFIISLDEFIIAFFLSGNEPTLPVYLWGQLRFPARLPVVMALGTILVALSIILLIVADIFRRRGLRRAGHTDAGGFL</sequence>
<keyword evidence="5 8" id="KW-0812">Transmembrane</keyword>
<evidence type="ECO:0000256" key="2">
    <source>
        <dbReference type="ARBA" id="ARBA00007069"/>
    </source>
</evidence>
<evidence type="ECO:0000256" key="5">
    <source>
        <dbReference type="ARBA" id="ARBA00022692"/>
    </source>
</evidence>
<organism evidence="10 11">
    <name type="scientific">Gymnodinialimonas ceratoperidinii</name>
    <dbReference type="NCBI Taxonomy" id="2856823"/>
    <lineage>
        <taxon>Bacteria</taxon>
        <taxon>Pseudomonadati</taxon>
        <taxon>Pseudomonadota</taxon>
        <taxon>Alphaproteobacteria</taxon>
        <taxon>Rhodobacterales</taxon>
        <taxon>Paracoccaceae</taxon>
        <taxon>Gymnodinialimonas</taxon>
    </lineage>
</organism>
<gene>
    <name evidence="10" type="ORF">KYE46_10840</name>
</gene>
<dbReference type="InterPro" id="IPR051789">
    <property type="entry name" value="Bact_Polyamine_Transport"/>
</dbReference>
<dbReference type="GO" id="GO:0005886">
    <property type="term" value="C:plasma membrane"/>
    <property type="evidence" value="ECO:0007669"/>
    <property type="project" value="UniProtKB-SubCell"/>
</dbReference>
<dbReference type="EMBL" id="CP079194">
    <property type="protein sequence ID" value="QXT38443.1"/>
    <property type="molecule type" value="Genomic_DNA"/>
</dbReference>
<evidence type="ECO:0000256" key="8">
    <source>
        <dbReference type="RuleBase" id="RU363032"/>
    </source>
</evidence>
<evidence type="ECO:0000256" key="1">
    <source>
        <dbReference type="ARBA" id="ARBA00004651"/>
    </source>
</evidence>
<keyword evidence="6 8" id="KW-1133">Transmembrane helix</keyword>
<feature type="transmembrane region" description="Helical" evidence="8">
    <location>
        <begin position="175"/>
        <end position="207"/>
    </location>
</feature>
<evidence type="ECO:0000256" key="4">
    <source>
        <dbReference type="ARBA" id="ARBA00022475"/>
    </source>
</evidence>
<accession>A0A8F6TU03</accession>
<dbReference type="InterPro" id="IPR000515">
    <property type="entry name" value="MetI-like"/>
</dbReference>
<feature type="domain" description="ABC transmembrane type-1" evidence="9">
    <location>
        <begin position="60"/>
        <end position="248"/>
    </location>
</feature>
<dbReference type="AlphaFoldDB" id="A0A8F6TU03"/>
<dbReference type="KEGG" id="gce:KYE46_10840"/>
<evidence type="ECO:0000256" key="3">
    <source>
        <dbReference type="ARBA" id="ARBA00022448"/>
    </source>
</evidence>
<evidence type="ECO:0000256" key="7">
    <source>
        <dbReference type="ARBA" id="ARBA00023136"/>
    </source>
</evidence>
<dbReference type="GO" id="GO:0055085">
    <property type="term" value="P:transmembrane transport"/>
    <property type="evidence" value="ECO:0007669"/>
    <property type="project" value="InterPro"/>
</dbReference>
<feature type="transmembrane region" description="Helical" evidence="8">
    <location>
        <begin position="60"/>
        <end position="82"/>
    </location>
</feature>
<dbReference type="Pfam" id="PF00528">
    <property type="entry name" value="BPD_transp_1"/>
    <property type="match status" value="1"/>
</dbReference>
<feature type="transmembrane region" description="Helical" evidence="8">
    <location>
        <begin position="227"/>
        <end position="248"/>
    </location>
</feature>
<proteinExistence type="inferred from homology"/>
<keyword evidence="4" id="KW-1003">Cell membrane</keyword>
<evidence type="ECO:0000313" key="11">
    <source>
        <dbReference type="Proteomes" id="UP000825009"/>
    </source>
</evidence>